<evidence type="ECO:0000256" key="2">
    <source>
        <dbReference type="ARBA" id="ARBA00009142"/>
    </source>
</evidence>
<dbReference type="RefSeq" id="WP_126953683.1">
    <property type="nucleotide sequence ID" value="NZ_RZGR01000004.1"/>
</dbReference>
<feature type="transmembrane region" description="Helical" evidence="6">
    <location>
        <begin position="184"/>
        <end position="207"/>
    </location>
</feature>
<dbReference type="Proteomes" id="UP000288012">
    <property type="component" value="Unassembled WGS sequence"/>
</dbReference>
<feature type="transmembrane region" description="Helical" evidence="6">
    <location>
        <begin position="104"/>
        <end position="120"/>
    </location>
</feature>
<feature type="transmembrane region" description="Helical" evidence="6">
    <location>
        <begin position="39"/>
        <end position="61"/>
    </location>
</feature>
<comment type="similarity">
    <text evidence="2 6">Belongs to the 4-toluene sulfonate uptake permease (TSUP) (TC 2.A.102) family.</text>
</comment>
<name>A0A3S0XUA1_9GAMM</name>
<proteinExistence type="inferred from homology"/>
<feature type="transmembrane region" description="Helical" evidence="6">
    <location>
        <begin position="241"/>
        <end position="262"/>
    </location>
</feature>
<evidence type="ECO:0000313" key="8">
    <source>
        <dbReference type="Proteomes" id="UP000288012"/>
    </source>
</evidence>
<evidence type="ECO:0000313" key="7">
    <source>
        <dbReference type="EMBL" id="RUQ90355.1"/>
    </source>
</evidence>
<keyword evidence="8" id="KW-1185">Reference proteome</keyword>
<keyword evidence="6" id="KW-1003">Cell membrane</keyword>
<dbReference type="PANTHER" id="PTHR43701:SF12">
    <property type="entry name" value="MEMBRANE TRANSPORTER PROTEIN YTNM-RELATED"/>
    <property type="match status" value="1"/>
</dbReference>
<dbReference type="Pfam" id="PF01925">
    <property type="entry name" value="TauE"/>
    <property type="match status" value="1"/>
</dbReference>
<dbReference type="OrthoDB" id="45564at2"/>
<dbReference type="AlphaFoldDB" id="A0A3S0XUA1"/>
<keyword evidence="5 6" id="KW-0472">Membrane</keyword>
<evidence type="ECO:0000256" key="4">
    <source>
        <dbReference type="ARBA" id="ARBA00022989"/>
    </source>
</evidence>
<gene>
    <name evidence="7" type="ORF">EKM59_01725</name>
</gene>
<organism evidence="7 8">
    <name type="scientific">Legionella septentrionalis</name>
    <dbReference type="NCBI Taxonomy" id="2498109"/>
    <lineage>
        <taxon>Bacteria</taxon>
        <taxon>Pseudomonadati</taxon>
        <taxon>Pseudomonadota</taxon>
        <taxon>Gammaproteobacteria</taxon>
        <taxon>Legionellales</taxon>
        <taxon>Legionellaceae</taxon>
        <taxon>Legionella</taxon>
    </lineage>
</organism>
<accession>A0A3S0XUA1</accession>
<dbReference type="PANTHER" id="PTHR43701">
    <property type="entry name" value="MEMBRANE TRANSPORTER PROTEIN MJ0441-RELATED"/>
    <property type="match status" value="1"/>
</dbReference>
<feature type="transmembrane region" description="Helical" evidence="6">
    <location>
        <begin position="213"/>
        <end position="234"/>
    </location>
</feature>
<sequence length="263" mass="27807">MLSQILLFALVGFCAQMVDGALGMAYGVISTGVLVSFGVSPAVASASVHTAEIVTTGISGFSHAMFKNVDYALFRRLVIPGMIGCILGVLVLTKIPDYISKPFIASYLILVGCFILYKVFQEGKVIQSIKNFVVKKVLHRKPSDHARGIMPLGFFGGFFDAAGGGGWGPIVSSTLLMQGATPHYTIGSVNLTEFIITLTVSSTFFFTMGIGNWPLIAGLILGGGICAPLAAVLVRRLHPQIVMLLAGSLIVCLGIYTIAGILF</sequence>
<dbReference type="InterPro" id="IPR051598">
    <property type="entry name" value="TSUP/Inactive_protease-like"/>
</dbReference>
<reference evidence="7 8" key="1">
    <citation type="submission" date="2018-12" db="EMBL/GenBank/DDBJ databases">
        <title>Legionella sp,whole genome shotgun sequence.</title>
        <authorList>
            <person name="Wu H."/>
        </authorList>
    </citation>
    <scope>NUCLEOTIDE SEQUENCE [LARGE SCALE GENOMIC DNA]</scope>
    <source>
        <strain evidence="8">km714</strain>
    </source>
</reference>
<evidence type="ECO:0000256" key="6">
    <source>
        <dbReference type="RuleBase" id="RU363041"/>
    </source>
</evidence>
<keyword evidence="4 6" id="KW-1133">Transmembrane helix</keyword>
<comment type="caution">
    <text evidence="7">The sequence shown here is derived from an EMBL/GenBank/DDBJ whole genome shotgun (WGS) entry which is preliminary data.</text>
</comment>
<keyword evidence="3 6" id="KW-0812">Transmembrane</keyword>
<comment type="subcellular location">
    <subcellularLocation>
        <location evidence="6">Cell membrane</location>
        <topology evidence="6">Multi-pass membrane protein</topology>
    </subcellularLocation>
    <subcellularLocation>
        <location evidence="1">Membrane</location>
        <topology evidence="1">Multi-pass membrane protein</topology>
    </subcellularLocation>
</comment>
<evidence type="ECO:0000256" key="5">
    <source>
        <dbReference type="ARBA" id="ARBA00023136"/>
    </source>
</evidence>
<dbReference type="EMBL" id="RZGR01000004">
    <property type="protein sequence ID" value="RUQ90355.1"/>
    <property type="molecule type" value="Genomic_DNA"/>
</dbReference>
<dbReference type="InterPro" id="IPR002781">
    <property type="entry name" value="TM_pro_TauE-like"/>
</dbReference>
<evidence type="ECO:0000256" key="3">
    <source>
        <dbReference type="ARBA" id="ARBA00022692"/>
    </source>
</evidence>
<feature type="transmembrane region" description="Helical" evidence="6">
    <location>
        <begin position="73"/>
        <end position="92"/>
    </location>
</feature>
<dbReference type="GO" id="GO:0005886">
    <property type="term" value="C:plasma membrane"/>
    <property type="evidence" value="ECO:0007669"/>
    <property type="project" value="UniProtKB-SubCell"/>
</dbReference>
<evidence type="ECO:0000256" key="1">
    <source>
        <dbReference type="ARBA" id="ARBA00004141"/>
    </source>
</evidence>
<protein>
    <recommendedName>
        <fullName evidence="6">Probable membrane transporter protein</fullName>
    </recommendedName>
</protein>